<evidence type="ECO:0000256" key="4">
    <source>
        <dbReference type="ARBA" id="ARBA00022982"/>
    </source>
</evidence>
<sequence length="248" mass="26922">MNRHLIIGALVVGCALQAGGPVGRSLAAPAVGDAAAKDAARQPRAPGIESPDYVWNEVEGEELRALRATGDPVRGAYAYKLCRNCHGNDAAGDAAGFYPRLAGQHATVLIKQLADVREGRRDNPKMYPFATEHSISTQQIADIAVYLQGLPVDPEHGRGIGGDMSEGARLYEDDCEVCHGLAGEGDADAFYPKLADQHYAYLTRQAFDIRDGVRRNANPEMVEAIERYTDQQILAVINYVSWLDGRDE</sequence>
<dbReference type="OrthoDB" id="188778at2"/>
<dbReference type="InterPro" id="IPR036909">
    <property type="entry name" value="Cyt_c-like_dom_sf"/>
</dbReference>
<dbReference type="Pfam" id="PF00034">
    <property type="entry name" value="Cytochrom_C"/>
    <property type="match status" value="2"/>
</dbReference>
<evidence type="ECO:0000256" key="1">
    <source>
        <dbReference type="ARBA" id="ARBA00022448"/>
    </source>
</evidence>
<keyword evidence="1" id="KW-0813">Transport</keyword>
<dbReference type="SUPFAM" id="SSF46626">
    <property type="entry name" value="Cytochrome c"/>
    <property type="match status" value="2"/>
</dbReference>
<keyword evidence="5 6" id="KW-0408">Iron</keyword>
<dbReference type="PANTHER" id="PTHR33751">
    <property type="entry name" value="CBB3-TYPE CYTOCHROME C OXIDASE SUBUNIT FIXP"/>
    <property type="match status" value="1"/>
</dbReference>
<dbReference type="InterPro" id="IPR009056">
    <property type="entry name" value="Cyt_c-like_dom"/>
</dbReference>
<evidence type="ECO:0000256" key="2">
    <source>
        <dbReference type="ARBA" id="ARBA00022617"/>
    </source>
</evidence>
<evidence type="ECO:0000313" key="8">
    <source>
        <dbReference type="EMBL" id="AGA91312.1"/>
    </source>
</evidence>
<dbReference type="KEGG" id="tmb:Thimo_2588"/>
<evidence type="ECO:0000256" key="3">
    <source>
        <dbReference type="ARBA" id="ARBA00022723"/>
    </source>
</evidence>
<evidence type="ECO:0000256" key="5">
    <source>
        <dbReference type="ARBA" id="ARBA00023004"/>
    </source>
</evidence>
<dbReference type="GO" id="GO:0046872">
    <property type="term" value="F:metal ion binding"/>
    <property type="evidence" value="ECO:0007669"/>
    <property type="project" value="UniProtKB-KW"/>
</dbReference>
<dbReference type="PANTHER" id="PTHR33751:SF9">
    <property type="entry name" value="CYTOCHROME C4"/>
    <property type="match status" value="1"/>
</dbReference>
<evidence type="ECO:0000259" key="7">
    <source>
        <dbReference type="PROSITE" id="PS51007"/>
    </source>
</evidence>
<proteinExistence type="predicted"/>
<accession>L0GZS0</accession>
<dbReference type="EMBL" id="CP003051">
    <property type="protein sequence ID" value="AGA91312.1"/>
    <property type="molecule type" value="Genomic_DNA"/>
</dbReference>
<feature type="domain" description="Cytochrome c" evidence="7">
    <location>
        <begin position="162"/>
        <end position="244"/>
    </location>
</feature>
<gene>
    <name evidence="8" type="ORF">Thimo_2588</name>
</gene>
<reference evidence="8 9" key="1">
    <citation type="submission" date="2011-09" db="EMBL/GenBank/DDBJ databases">
        <title>Complete sequence of chromosome of Thioflavicoccus mobilis 8321.</title>
        <authorList>
            <consortium name="US DOE Joint Genome Institute"/>
            <person name="Lucas S."/>
            <person name="Han J."/>
            <person name="Lapidus A."/>
            <person name="Cheng J.-F."/>
            <person name="Goodwin L."/>
            <person name="Pitluck S."/>
            <person name="Peters L."/>
            <person name="Ovchinnikova G."/>
            <person name="Lu M."/>
            <person name="Detter J.C."/>
            <person name="Han C."/>
            <person name="Tapia R."/>
            <person name="Land M."/>
            <person name="Hauser L."/>
            <person name="Kyrpides N."/>
            <person name="Ivanova N."/>
            <person name="Pagani I."/>
            <person name="Vogl K."/>
            <person name="Liu Z."/>
            <person name="Imhoff J."/>
            <person name="Thiel V."/>
            <person name="Frigaard N.-U."/>
            <person name="Bryant D."/>
            <person name="Woyke T."/>
        </authorList>
    </citation>
    <scope>NUCLEOTIDE SEQUENCE [LARGE SCALE GENOMIC DNA]</scope>
    <source>
        <strain evidence="8 9">8321</strain>
    </source>
</reference>
<keyword evidence="2 6" id="KW-0349">Heme</keyword>
<organism evidence="8 9">
    <name type="scientific">Thioflavicoccus mobilis 8321</name>
    <dbReference type="NCBI Taxonomy" id="765912"/>
    <lineage>
        <taxon>Bacteria</taxon>
        <taxon>Pseudomonadati</taxon>
        <taxon>Pseudomonadota</taxon>
        <taxon>Gammaproteobacteria</taxon>
        <taxon>Chromatiales</taxon>
        <taxon>Chromatiaceae</taxon>
        <taxon>Thioflavicoccus</taxon>
    </lineage>
</organism>
<dbReference type="HOGENOM" id="CLU_076280_1_0_6"/>
<dbReference type="AlphaFoldDB" id="L0GZS0"/>
<feature type="domain" description="Cytochrome c" evidence="7">
    <location>
        <begin position="70"/>
        <end position="151"/>
    </location>
</feature>
<dbReference type="InterPro" id="IPR050597">
    <property type="entry name" value="Cytochrome_c_Oxidase_Subunit"/>
</dbReference>
<name>L0GZS0_9GAMM</name>
<keyword evidence="9" id="KW-1185">Reference proteome</keyword>
<dbReference type="GO" id="GO:0009055">
    <property type="term" value="F:electron transfer activity"/>
    <property type="evidence" value="ECO:0007669"/>
    <property type="project" value="InterPro"/>
</dbReference>
<dbReference type="RefSeq" id="WP_015281445.1">
    <property type="nucleotide sequence ID" value="NC_019940.1"/>
</dbReference>
<evidence type="ECO:0000313" key="9">
    <source>
        <dbReference type="Proteomes" id="UP000010816"/>
    </source>
</evidence>
<dbReference type="STRING" id="765912.Thimo_2588"/>
<evidence type="ECO:0000256" key="6">
    <source>
        <dbReference type="PROSITE-ProRule" id="PRU00433"/>
    </source>
</evidence>
<keyword evidence="4" id="KW-0249">Electron transport</keyword>
<protein>
    <submittedName>
        <fullName evidence="8">Cytochrome c553</fullName>
    </submittedName>
</protein>
<dbReference type="GO" id="GO:0020037">
    <property type="term" value="F:heme binding"/>
    <property type="evidence" value="ECO:0007669"/>
    <property type="project" value="InterPro"/>
</dbReference>
<dbReference type="eggNOG" id="COG2863">
    <property type="taxonomic scope" value="Bacteria"/>
</dbReference>
<dbReference type="Gene3D" id="1.10.760.10">
    <property type="entry name" value="Cytochrome c-like domain"/>
    <property type="match status" value="2"/>
</dbReference>
<dbReference type="Proteomes" id="UP000010816">
    <property type="component" value="Chromosome"/>
</dbReference>
<dbReference type="PROSITE" id="PS51007">
    <property type="entry name" value="CYTC"/>
    <property type="match status" value="2"/>
</dbReference>
<keyword evidence="3 6" id="KW-0479">Metal-binding</keyword>